<dbReference type="Proteomes" id="UP001530377">
    <property type="component" value="Unassembled WGS sequence"/>
</dbReference>
<feature type="domain" description="Methyltransferase" evidence="2">
    <location>
        <begin position="112"/>
        <end position="263"/>
    </location>
</feature>
<accession>A0ABD3SGW0</accession>
<feature type="region of interest" description="Disordered" evidence="1">
    <location>
        <begin position="52"/>
        <end position="76"/>
    </location>
</feature>
<comment type="caution">
    <text evidence="3">The sequence shown here is derived from an EMBL/GenBank/DDBJ whole genome shotgun (WGS) entry which is preliminary data.</text>
</comment>
<reference evidence="3 4" key="1">
    <citation type="submission" date="2024-10" db="EMBL/GenBank/DDBJ databases">
        <title>Updated reference genomes for cyclostephanoid diatoms.</title>
        <authorList>
            <person name="Roberts W.R."/>
            <person name="Alverson A.J."/>
        </authorList>
    </citation>
    <scope>NUCLEOTIDE SEQUENCE [LARGE SCALE GENOMIC DNA]</scope>
    <source>
        <strain evidence="3 4">AJA228-03</strain>
    </source>
</reference>
<keyword evidence="4" id="KW-1185">Reference proteome</keyword>
<dbReference type="InterPro" id="IPR025714">
    <property type="entry name" value="Methyltranfer_dom"/>
</dbReference>
<evidence type="ECO:0000313" key="3">
    <source>
        <dbReference type="EMBL" id="KAL3823585.1"/>
    </source>
</evidence>
<dbReference type="Pfam" id="PF13679">
    <property type="entry name" value="Methyltransf_32"/>
    <property type="match status" value="1"/>
</dbReference>
<dbReference type="PANTHER" id="PTHR36971:SF1">
    <property type="entry name" value="METHYLTRANSFERASE DOMAIN-CONTAINING PROTEIN"/>
    <property type="match status" value="1"/>
</dbReference>
<evidence type="ECO:0000259" key="2">
    <source>
        <dbReference type="Pfam" id="PF13679"/>
    </source>
</evidence>
<evidence type="ECO:0000313" key="4">
    <source>
        <dbReference type="Proteomes" id="UP001530377"/>
    </source>
</evidence>
<sequence length="324" mass="36549">MTPSAFYDSDAGEDLSCDAIVSSTYLEIKQRKKEEGRRRALEMAMAKQILFNSNGSTNSDKRGNRKSARHGARNQDRHKQFAQWILNKFPHILADCIDVNVDDDQNHMRDGVDDTTTKKSSQRMHVIDVAGGKGELSARLSLCHSLRVMMVDPRAADIESVYMNSVVPKLPKKWQHSIEEKLKHSPSFVRDELEKRFSQLVMPFSSPSYKGAHDVSPSFGGGPLDSSVESASLIIGLHADGATEAIVDAALIHRKPFVVVPCCVFPNLFRERYISIFDEASEVKRIPVRSHDQFCKYLLAKDPRFLMEILPFDGRNVAIWWDGK</sequence>
<dbReference type="EMBL" id="JALLPB020000033">
    <property type="protein sequence ID" value="KAL3823585.1"/>
    <property type="molecule type" value="Genomic_DNA"/>
</dbReference>
<gene>
    <name evidence="3" type="ORF">ACHAXA_005566</name>
</gene>
<organism evidence="3 4">
    <name type="scientific">Cyclostephanos tholiformis</name>
    <dbReference type="NCBI Taxonomy" id="382380"/>
    <lineage>
        <taxon>Eukaryota</taxon>
        <taxon>Sar</taxon>
        <taxon>Stramenopiles</taxon>
        <taxon>Ochrophyta</taxon>
        <taxon>Bacillariophyta</taxon>
        <taxon>Coscinodiscophyceae</taxon>
        <taxon>Thalassiosirophycidae</taxon>
        <taxon>Stephanodiscales</taxon>
        <taxon>Stephanodiscaceae</taxon>
        <taxon>Cyclostephanos</taxon>
    </lineage>
</organism>
<feature type="compositionally biased region" description="Basic residues" evidence="1">
    <location>
        <begin position="63"/>
        <end position="72"/>
    </location>
</feature>
<evidence type="ECO:0000256" key="1">
    <source>
        <dbReference type="SAM" id="MobiDB-lite"/>
    </source>
</evidence>
<proteinExistence type="predicted"/>
<dbReference type="AlphaFoldDB" id="A0ABD3SGW0"/>
<name>A0ABD3SGW0_9STRA</name>
<dbReference type="PANTHER" id="PTHR36971">
    <property type="entry name" value="UNNAMED PRODUCT"/>
    <property type="match status" value="1"/>
</dbReference>
<protein>
    <recommendedName>
        <fullName evidence="2">Methyltransferase domain-containing protein</fullName>
    </recommendedName>
</protein>